<gene>
    <name evidence="1" type="ORF">ALC57_03127</name>
</gene>
<reference evidence="1 2" key="1">
    <citation type="submission" date="2015-09" db="EMBL/GenBank/DDBJ databases">
        <title>Trachymyrmex cornetzi WGS genome.</title>
        <authorList>
            <person name="Nygaard S."/>
            <person name="Hu H."/>
            <person name="Boomsma J."/>
            <person name="Zhang G."/>
        </authorList>
    </citation>
    <scope>NUCLEOTIDE SEQUENCE [LARGE SCALE GENOMIC DNA]</scope>
    <source>
        <strain evidence="1">Tcor2-1</strain>
        <tissue evidence="1">Whole body</tissue>
    </source>
</reference>
<protein>
    <submittedName>
        <fullName evidence="1">Uncharacterized protein</fullName>
    </submittedName>
</protein>
<dbReference type="EMBL" id="KQ978928">
    <property type="protein sequence ID" value="KYN27487.1"/>
    <property type="molecule type" value="Genomic_DNA"/>
</dbReference>
<dbReference type="AlphaFoldDB" id="A0A151JMY9"/>
<accession>A0A151JMY9</accession>
<sequence length="78" mass="8809">DFFSSFDFSFSLLAMFTISAMPPPNSSCISTTRCFKIASGSIVAMGELNPSISSILFFLQFLHKILIEEKYQLRVFLE</sequence>
<dbReference type="Proteomes" id="UP000078492">
    <property type="component" value="Unassembled WGS sequence"/>
</dbReference>
<keyword evidence="2" id="KW-1185">Reference proteome</keyword>
<organism evidence="1 2">
    <name type="scientific">Trachymyrmex cornetzi</name>
    <dbReference type="NCBI Taxonomy" id="471704"/>
    <lineage>
        <taxon>Eukaryota</taxon>
        <taxon>Metazoa</taxon>
        <taxon>Ecdysozoa</taxon>
        <taxon>Arthropoda</taxon>
        <taxon>Hexapoda</taxon>
        <taxon>Insecta</taxon>
        <taxon>Pterygota</taxon>
        <taxon>Neoptera</taxon>
        <taxon>Endopterygota</taxon>
        <taxon>Hymenoptera</taxon>
        <taxon>Apocrita</taxon>
        <taxon>Aculeata</taxon>
        <taxon>Formicoidea</taxon>
        <taxon>Formicidae</taxon>
        <taxon>Myrmicinae</taxon>
        <taxon>Trachymyrmex</taxon>
    </lineage>
</organism>
<feature type="non-terminal residue" evidence="1">
    <location>
        <position position="1"/>
    </location>
</feature>
<evidence type="ECO:0000313" key="2">
    <source>
        <dbReference type="Proteomes" id="UP000078492"/>
    </source>
</evidence>
<proteinExistence type="predicted"/>
<evidence type="ECO:0000313" key="1">
    <source>
        <dbReference type="EMBL" id="KYN27487.1"/>
    </source>
</evidence>
<name>A0A151JMY9_9HYME</name>